<proteinExistence type="predicted"/>
<name>A0A0F9MF62_9ZZZZ</name>
<comment type="caution">
    <text evidence="2">The sequence shown here is derived from an EMBL/GenBank/DDBJ whole genome shotgun (WGS) entry which is preliminary data.</text>
</comment>
<evidence type="ECO:0000313" key="2">
    <source>
        <dbReference type="EMBL" id="KKN06015.1"/>
    </source>
</evidence>
<keyword evidence="1" id="KW-1133">Transmembrane helix</keyword>
<evidence type="ECO:0000256" key="1">
    <source>
        <dbReference type="SAM" id="Phobius"/>
    </source>
</evidence>
<feature type="transmembrane region" description="Helical" evidence="1">
    <location>
        <begin position="6"/>
        <end position="26"/>
    </location>
</feature>
<keyword evidence="1" id="KW-0472">Membrane</keyword>
<keyword evidence="1" id="KW-0812">Transmembrane</keyword>
<gene>
    <name evidence="2" type="ORF">LCGC14_1081610</name>
</gene>
<sequence>MESAVVGVRAMLASAVGHGIMIRGIMKNKNKTPFWYFGKTEVEESK</sequence>
<protein>
    <submittedName>
        <fullName evidence="2">Uncharacterized protein</fullName>
    </submittedName>
</protein>
<reference evidence="2" key="1">
    <citation type="journal article" date="2015" name="Nature">
        <title>Complex archaea that bridge the gap between prokaryotes and eukaryotes.</title>
        <authorList>
            <person name="Spang A."/>
            <person name="Saw J.H."/>
            <person name="Jorgensen S.L."/>
            <person name="Zaremba-Niedzwiedzka K."/>
            <person name="Martijn J."/>
            <person name="Lind A.E."/>
            <person name="van Eijk R."/>
            <person name="Schleper C."/>
            <person name="Guy L."/>
            <person name="Ettema T.J."/>
        </authorList>
    </citation>
    <scope>NUCLEOTIDE SEQUENCE</scope>
</reference>
<dbReference type="AlphaFoldDB" id="A0A0F9MF62"/>
<accession>A0A0F9MF62</accession>
<organism evidence="2">
    <name type="scientific">marine sediment metagenome</name>
    <dbReference type="NCBI Taxonomy" id="412755"/>
    <lineage>
        <taxon>unclassified sequences</taxon>
        <taxon>metagenomes</taxon>
        <taxon>ecological metagenomes</taxon>
    </lineage>
</organism>
<dbReference type="EMBL" id="LAZR01004736">
    <property type="protein sequence ID" value="KKN06015.1"/>
    <property type="molecule type" value="Genomic_DNA"/>
</dbReference>